<dbReference type="EMBL" id="JAJTTC010000012">
    <property type="protein sequence ID" value="MCF0065522.1"/>
    <property type="molecule type" value="Genomic_DNA"/>
</dbReference>
<comment type="caution">
    <text evidence="5">The sequence shown here is derived from an EMBL/GenBank/DDBJ whole genome shotgun (WGS) entry which is preliminary data.</text>
</comment>
<evidence type="ECO:0000256" key="1">
    <source>
        <dbReference type="ARBA" id="ARBA00008059"/>
    </source>
</evidence>
<reference evidence="5" key="1">
    <citation type="submission" date="2021-12" db="EMBL/GenBank/DDBJ databases">
        <title>Novel species in genus Dyadobacter.</title>
        <authorList>
            <person name="Ma C."/>
        </authorList>
    </citation>
    <scope>NUCLEOTIDE SEQUENCE</scope>
    <source>
        <strain evidence="5">LJ419</strain>
    </source>
</reference>
<dbReference type="PIRSF" id="PIRSF003073">
    <property type="entry name" value="DNAC_TnpB_IstB"/>
    <property type="match status" value="1"/>
</dbReference>
<dbReference type="Gene3D" id="3.40.50.300">
    <property type="entry name" value="P-loop containing nucleotide triphosphate hydrolases"/>
    <property type="match status" value="1"/>
</dbReference>
<keyword evidence="3" id="KW-0067">ATP-binding</keyword>
<name>A0A9X1PQD7_9BACT</name>
<evidence type="ECO:0000313" key="6">
    <source>
        <dbReference type="Proteomes" id="UP001139000"/>
    </source>
</evidence>
<dbReference type="AlphaFoldDB" id="A0A9X1PQD7"/>
<dbReference type="SMART" id="SM00382">
    <property type="entry name" value="AAA"/>
    <property type="match status" value="1"/>
</dbReference>
<evidence type="ECO:0000256" key="2">
    <source>
        <dbReference type="ARBA" id="ARBA00022741"/>
    </source>
</evidence>
<dbReference type="NCBIfam" id="NF038214">
    <property type="entry name" value="IS21_help_AAA"/>
    <property type="match status" value="1"/>
</dbReference>
<dbReference type="InterPro" id="IPR047661">
    <property type="entry name" value="IstB"/>
</dbReference>
<dbReference type="RefSeq" id="WP_234658510.1">
    <property type="nucleotide sequence ID" value="NZ_CP094997.1"/>
</dbReference>
<dbReference type="PANTHER" id="PTHR30050:SF4">
    <property type="entry name" value="ATP-BINDING PROTEIN RV3427C IN INSERTION SEQUENCE-RELATED"/>
    <property type="match status" value="1"/>
</dbReference>
<dbReference type="Proteomes" id="UP001139000">
    <property type="component" value="Unassembled WGS sequence"/>
</dbReference>
<dbReference type="InterPro" id="IPR002611">
    <property type="entry name" value="IstB_ATP-bd"/>
</dbReference>
<dbReference type="SUPFAM" id="SSF52540">
    <property type="entry name" value="P-loop containing nucleoside triphosphate hydrolases"/>
    <property type="match status" value="1"/>
</dbReference>
<sequence length="243" mass="27366">MNTDQTCQQLTQLKLQGMASRYAVIAEQPVHQQPEAHAMVAMLVQAEHEQRILHRTQLYLKLAKLRYTAYVEQVSCKPERGITSEQLIRLSDCSFIQKGENVLITGATGCGKSYLACAFGRQACIKGYKVLYYPMNRFIEQLALARLDGTYIKWLNQIAKAPLLILDDFGLQPLSHDTKMALLQMLEDRYASGSTIITAQMPVGNWHEYINDPSLADAICDRLTANAHRINLQGSSMRKTKTS</sequence>
<proteinExistence type="inferred from homology"/>
<evidence type="ECO:0000313" key="5">
    <source>
        <dbReference type="EMBL" id="MCF0065522.1"/>
    </source>
</evidence>
<dbReference type="InterPro" id="IPR028350">
    <property type="entry name" value="DNAC/IstB-like"/>
</dbReference>
<dbReference type="GO" id="GO:0005524">
    <property type="term" value="F:ATP binding"/>
    <property type="evidence" value="ECO:0007669"/>
    <property type="project" value="UniProtKB-KW"/>
</dbReference>
<dbReference type="GO" id="GO:0006260">
    <property type="term" value="P:DNA replication"/>
    <property type="evidence" value="ECO:0007669"/>
    <property type="project" value="TreeGrafter"/>
</dbReference>
<protein>
    <submittedName>
        <fullName evidence="5">IS21-like element helper ATPase IstB</fullName>
    </submittedName>
</protein>
<comment type="similarity">
    <text evidence="1">Belongs to the IS21/IS1162 putative ATP-binding protein family.</text>
</comment>
<evidence type="ECO:0000259" key="4">
    <source>
        <dbReference type="SMART" id="SM00382"/>
    </source>
</evidence>
<dbReference type="InterPro" id="IPR027417">
    <property type="entry name" value="P-loop_NTPase"/>
</dbReference>
<evidence type="ECO:0000256" key="3">
    <source>
        <dbReference type="ARBA" id="ARBA00022840"/>
    </source>
</evidence>
<dbReference type="Pfam" id="PF01695">
    <property type="entry name" value="IstB_IS21"/>
    <property type="match status" value="1"/>
</dbReference>
<keyword evidence="6" id="KW-1185">Reference proteome</keyword>
<gene>
    <name evidence="5" type="primary">istB</name>
    <name evidence="5" type="ORF">LXM26_28665</name>
</gene>
<feature type="domain" description="AAA+ ATPase" evidence="4">
    <location>
        <begin position="98"/>
        <end position="235"/>
    </location>
</feature>
<dbReference type="InterPro" id="IPR003593">
    <property type="entry name" value="AAA+_ATPase"/>
</dbReference>
<dbReference type="PANTHER" id="PTHR30050">
    <property type="entry name" value="CHROMOSOMAL REPLICATION INITIATOR PROTEIN DNAA"/>
    <property type="match status" value="1"/>
</dbReference>
<dbReference type="CDD" id="cd00009">
    <property type="entry name" value="AAA"/>
    <property type="match status" value="1"/>
</dbReference>
<accession>A0A9X1PQD7</accession>
<organism evidence="5 6">
    <name type="scientific">Dyadobacter chenwenxiniae</name>
    <dbReference type="NCBI Taxonomy" id="2906456"/>
    <lineage>
        <taxon>Bacteria</taxon>
        <taxon>Pseudomonadati</taxon>
        <taxon>Bacteroidota</taxon>
        <taxon>Cytophagia</taxon>
        <taxon>Cytophagales</taxon>
        <taxon>Spirosomataceae</taxon>
        <taxon>Dyadobacter</taxon>
    </lineage>
</organism>
<keyword evidence="2" id="KW-0547">Nucleotide-binding</keyword>